<dbReference type="OrthoDB" id="2679499at2"/>
<dbReference type="InterPro" id="IPR050807">
    <property type="entry name" value="TransReg_Diox_bact_type"/>
</dbReference>
<dbReference type="Gene3D" id="1.10.260.40">
    <property type="entry name" value="lambda repressor-like DNA-binding domains"/>
    <property type="match status" value="1"/>
</dbReference>
<keyword evidence="1" id="KW-0238">DNA-binding</keyword>
<dbReference type="PANTHER" id="PTHR46797:SF1">
    <property type="entry name" value="METHYLPHOSPHONATE SYNTHASE"/>
    <property type="match status" value="1"/>
</dbReference>
<dbReference type="GO" id="GO:0005829">
    <property type="term" value="C:cytosol"/>
    <property type="evidence" value="ECO:0007669"/>
    <property type="project" value="TreeGrafter"/>
</dbReference>
<dbReference type="Pfam" id="PF13560">
    <property type="entry name" value="HTH_31"/>
    <property type="match status" value="1"/>
</dbReference>
<accession>A0A544UK28</accession>
<dbReference type="PANTHER" id="PTHR46797">
    <property type="entry name" value="HTH-TYPE TRANSCRIPTIONAL REGULATOR"/>
    <property type="match status" value="1"/>
</dbReference>
<gene>
    <name evidence="3" type="ORF">C7Y47_11325</name>
</gene>
<dbReference type="SMART" id="SM00530">
    <property type="entry name" value="HTH_XRE"/>
    <property type="match status" value="1"/>
</dbReference>
<comment type="caution">
    <text evidence="3">The sequence shown here is derived from an EMBL/GenBank/DDBJ whole genome shotgun (WGS) entry which is preliminary data.</text>
</comment>
<sequence length="159" mass="18223">MKQGELYMNENTATIKGNREISRTFSQRLKHYRQVRNLTYKQLGELAKMDAGYINKLEKGIRRAPSYPIIKNLAQALGVQITDLVDIDLFEGDLPAKSIQEMLVYNEYLIRGKMPTMEARESLLALIQTLLDSEWKGHSKHVDTIKIIGKVDVFLKALN</sequence>
<evidence type="ECO:0000259" key="2">
    <source>
        <dbReference type="PROSITE" id="PS50943"/>
    </source>
</evidence>
<evidence type="ECO:0000313" key="4">
    <source>
        <dbReference type="Proteomes" id="UP000317944"/>
    </source>
</evidence>
<dbReference type="GO" id="GO:0003677">
    <property type="term" value="F:DNA binding"/>
    <property type="evidence" value="ECO:0007669"/>
    <property type="project" value="UniProtKB-KW"/>
</dbReference>
<organism evidence="3 4">
    <name type="scientific">Lysinibacillus sphaericus</name>
    <name type="common">Bacillus sphaericus</name>
    <dbReference type="NCBI Taxonomy" id="1421"/>
    <lineage>
        <taxon>Bacteria</taxon>
        <taxon>Bacillati</taxon>
        <taxon>Bacillota</taxon>
        <taxon>Bacilli</taxon>
        <taxon>Bacillales</taxon>
        <taxon>Bacillaceae</taxon>
        <taxon>Lysinibacillus</taxon>
    </lineage>
</organism>
<dbReference type="SUPFAM" id="SSF47413">
    <property type="entry name" value="lambda repressor-like DNA-binding domains"/>
    <property type="match status" value="1"/>
</dbReference>
<name>A0A544UK28_LYSSH</name>
<dbReference type="Proteomes" id="UP000317944">
    <property type="component" value="Unassembled WGS sequence"/>
</dbReference>
<evidence type="ECO:0000256" key="1">
    <source>
        <dbReference type="ARBA" id="ARBA00023125"/>
    </source>
</evidence>
<dbReference type="PROSITE" id="PS50943">
    <property type="entry name" value="HTH_CROC1"/>
    <property type="match status" value="1"/>
</dbReference>
<dbReference type="InterPro" id="IPR010982">
    <property type="entry name" value="Lambda_DNA-bd_dom_sf"/>
</dbReference>
<dbReference type="CDD" id="cd00093">
    <property type="entry name" value="HTH_XRE"/>
    <property type="match status" value="1"/>
</dbReference>
<reference evidence="3 4" key="1">
    <citation type="submission" date="2018-03" db="EMBL/GenBank/DDBJ databases">
        <title>Aerobic endospore-forming bacteria genome sequencing and assembly.</title>
        <authorList>
            <person name="Cavalcante D.A."/>
            <person name="Driks A."/>
            <person name="Putonti C."/>
            <person name="De-Souza M.T."/>
        </authorList>
    </citation>
    <scope>NUCLEOTIDE SEQUENCE [LARGE SCALE GENOMIC DNA]</scope>
    <source>
        <strain evidence="3 4">SDF0037</strain>
    </source>
</reference>
<protein>
    <submittedName>
        <fullName evidence="3">XRE family transcriptional regulator</fullName>
    </submittedName>
</protein>
<dbReference type="InterPro" id="IPR001387">
    <property type="entry name" value="Cro/C1-type_HTH"/>
</dbReference>
<dbReference type="GO" id="GO:0003700">
    <property type="term" value="F:DNA-binding transcription factor activity"/>
    <property type="evidence" value="ECO:0007669"/>
    <property type="project" value="TreeGrafter"/>
</dbReference>
<dbReference type="AlphaFoldDB" id="A0A544UK28"/>
<dbReference type="EMBL" id="SADV01000007">
    <property type="protein sequence ID" value="TQR33623.1"/>
    <property type="molecule type" value="Genomic_DNA"/>
</dbReference>
<feature type="domain" description="HTH cro/C1-type" evidence="2">
    <location>
        <begin position="29"/>
        <end position="84"/>
    </location>
</feature>
<proteinExistence type="predicted"/>
<evidence type="ECO:0000313" key="3">
    <source>
        <dbReference type="EMBL" id="TQR33623.1"/>
    </source>
</evidence>